<comment type="subcellular location">
    <subcellularLocation>
        <location evidence="4">Cytoplasm</location>
    </subcellularLocation>
</comment>
<keyword evidence="1 4" id="KW-0963">Cytoplasm</keyword>
<keyword evidence="5" id="KW-0282">Flagellum</keyword>
<dbReference type="PANTHER" id="PTHR39190">
    <property type="entry name" value="FLAGELLAR ASSEMBLY FACTOR FLIW"/>
    <property type="match status" value="1"/>
</dbReference>
<reference evidence="5 6" key="1">
    <citation type="submission" date="2012-09" db="EMBL/GenBank/DDBJ databases">
        <title>Genome Sequence of Bacillus sp. DW5-4.</title>
        <authorList>
            <person name="Lai Q."/>
            <person name="Liu Y."/>
            <person name="Shao Z."/>
        </authorList>
    </citation>
    <scope>NUCLEOTIDE SEQUENCE [LARGE SCALE GENOMIC DNA]</scope>
    <source>
        <strain evidence="5 6">DW5-4</strain>
    </source>
</reference>
<evidence type="ECO:0000256" key="4">
    <source>
        <dbReference type="HAMAP-Rule" id="MF_01185"/>
    </source>
</evidence>
<keyword evidence="2 4" id="KW-1005">Bacterial flagellum biogenesis</keyword>
<dbReference type="GO" id="GO:0044780">
    <property type="term" value="P:bacterial-type flagellum assembly"/>
    <property type="evidence" value="ECO:0007669"/>
    <property type="project" value="UniProtKB-UniRule"/>
</dbReference>
<protein>
    <recommendedName>
        <fullName evidence="4">Flagellar assembly factor FliW</fullName>
    </recommendedName>
</protein>
<comment type="similarity">
    <text evidence="4">Belongs to the FliW family.</text>
</comment>
<comment type="subunit">
    <text evidence="4">Interacts with translational regulator CsrA and flagellin(s).</text>
</comment>
<sequence length="144" mass="16287">MIIQTKYHGEVTIKEEQIINFSNGIPGFLDQKQFVILPLSEESPFLVLQSLKNAELGFIVSSPFLFFNQYEFDLDETVVDILAVEDANDVEVMVILTMESSIEKTTANLRAPIIVNRKNMKAKQVILHDSAYHTKHLLEVASSC</sequence>
<dbReference type="InterPro" id="IPR003775">
    <property type="entry name" value="Flagellar_assembly_factor_FliW"/>
</dbReference>
<dbReference type="GO" id="GO:0005737">
    <property type="term" value="C:cytoplasm"/>
    <property type="evidence" value="ECO:0007669"/>
    <property type="project" value="UniProtKB-SubCell"/>
</dbReference>
<proteinExistence type="inferred from homology"/>
<keyword evidence="6" id="KW-1185">Reference proteome</keyword>
<dbReference type="PANTHER" id="PTHR39190:SF1">
    <property type="entry name" value="FLAGELLAR ASSEMBLY FACTOR FLIW"/>
    <property type="match status" value="1"/>
</dbReference>
<dbReference type="GO" id="GO:0006417">
    <property type="term" value="P:regulation of translation"/>
    <property type="evidence" value="ECO:0007669"/>
    <property type="project" value="UniProtKB-KW"/>
</dbReference>
<evidence type="ECO:0000313" key="6">
    <source>
        <dbReference type="Proteomes" id="UP000028091"/>
    </source>
</evidence>
<name>A0A081LEN6_9BACI</name>
<dbReference type="HAMAP" id="MF_01185">
    <property type="entry name" value="FliW"/>
    <property type="match status" value="1"/>
</dbReference>
<dbReference type="eggNOG" id="COG1699">
    <property type="taxonomic scope" value="Bacteria"/>
</dbReference>
<keyword evidence="3 4" id="KW-0810">Translation regulation</keyword>
<dbReference type="Pfam" id="PF02623">
    <property type="entry name" value="FliW"/>
    <property type="match status" value="1"/>
</dbReference>
<organism evidence="5 6">
    <name type="scientific">Bacillus zhangzhouensis</name>
    <dbReference type="NCBI Taxonomy" id="1178540"/>
    <lineage>
        <taxon>Bacteria</taxon>
        <taxon>Bacillati</taxon>
        <taxon>Bacillota</taxon>
        <taxon>Bacilli</taxon>
        <taxon>Bacillales</taxon>
        <taxon>Bacillaceae</taxon>
        <taxon>Bacillus</taxon>
    </lineage>
</organism>
<keyword evidence="5" id="KW-0966">Cell projection</keyword>
<dbReference type="AlphaFoldDB" id="A0A081LEN6"/>
<evidence type="ECO:0000256" key="1">
    <source>
        <dbReference type="ARBA" id="ARBA00022490"/>
    </source>
</evidence>
<keyword evidence="5" id="KW-0969">Cilium</keyword>
<comment type="function">
    <text evidence="4">Acts as an anti-CsrA protein, binds CsrA and prevents it from repressing translation of its target genes, one of which is flagellin. Binds to flagellin and participates in the assembly of the flagellum.</text>
</comment>
<keyword evidence="4" id="KW-0143">Chaperone</keyword>
<evidence type="ECO:0000256" key="3">
    <source>
        <dbReference type="ARBA" id="ARBA00022845"/>
    </source>
</evidence>
<dbReference type="Gene3D" id="2.30.290.10">
    <property type="entry name" value="BH3618-like"/>
    <property type="match status" value="1"/>
</dbReference>
<dbReference type="OrthoDB" id="9801235at2"/>
<gene>
    <name evidence="4" type="primary">fliW</name>
    <name evidence="5" type="ORF">BA70_11335</name>
</gene>
<evidence type="ECO:0000256" key="2">
    <source>
        <dbReference type="ARBA" id="ARBA00022795"/>
    </source>
</evidence>
<dbReference type="Proteomes" id="UP000028091">
    <property type="component" value="Unassembled WGS sequence"/>
</dbReference>
<dbReference type="InterPro" id="IPR024046">
    <property type="entry name" value="Flagellar_assmbl_FliW_dom_sf"/>
</dbReference>
<dbReference type="SUPFAM" id="SSF141457">
    <property type="entry name" value="BH3618-like"/>
    <property type="match status" value="1"/>
</dbReference>
<dbReference type="RefSeq" id="WP_034318608.1">
    <property type="nucleotide sequence ID" value="NZ_JAVIKA010000001.1"/>
</dbReference>
<comment type="caution">
    <text evidence="5">The sequence shown here is derived from an EMBL/GenBank/DDBJ whole genome shotgun (WGS) entry which is preliminary data.</text>
</comment>
<dbReference type="NCBIfam" id="NF009793">
    <property type="entry name" value="PRK13285.1-1"/>
    <property type="match status" value="1"/>
</dbReference>
<evidence type="ECO:0000313" key="5">
    <source>
        <dbReference type="EMBL" id="KEP27712.1"/>
    </source>
</evidence>
<accession>A0A081LEN6</accession>
<dbReference type="EMBL" id="JOTP01000003">
    <property type="protein sequence ID" value="KEP27712.1"/>
    <property type="molecule type" value="Genomic_DNA"/>
</dbReference>